<keyword evidence="3" id="KW-1185">Reference proteome</keyword>
<protein>
    <submittedName>
        <fullName evidence="2">Uncharacterized protein</fullName>
    </submittedName>
</protein>
<dbReference type="EMBL" id="QRDW01000001">
    <property type="protein sequence ID" value="RED53242.1"/>
    <property type="molecule type" value="Genomic_DNA"/>
</dbReference>
<reference evidence="2 3" key="1">
    <citation type="submission" date="2018-07" db="EMBL/GenBank/DDBJ databases">
        <title>Genomic Encyclopedia of Type Strains, Phase III (KMG-III): the genomes of soil and plant-associated and newly described type strains.</title>
        <authorList>
            <person name="Whitman W."/>
        </authorList>
    </citation>
    <scope>NUCLEOTIDE SEQUENCE [LARGE SCALE GENOMIC DNA]</scope>
    <source>
        <strain evidence="2 3">CECT 8488</strain>
    </source>
</reference>
<sequence length="195" mass="21797">MKIDRPDQSNKSAEFVKLSLREVLQVSGGDKNPSCWMACPCPERKDRCGHDCPGISTALSSDPVLYPLEIRIAPLVYELSKMRVFQPCWSCEGHETGTGALWKLPQIWFYVGAEIQARLMADALRTLLGNRAIASEWEVAITRSASDDPETTYCLKPVAGETVKLDQLQRDLSILTEQLPETIRQQARTMLAAMN</sequence>
<accession>A0A3D9HUR8</accession>
<name>A0A3D9HUR8_9PROT</name>
<keyword evidence="1" id="KW-0175">Coiled coil</keyword>
<feature type="coiled-coil region" evidence="1">
    <location>
        <begin position="158"/>
        <end position="185"/>
    </location>
</feature>
<dbReference type="AlphaFoldDB" id="A0A3D9HUR8"/>
<gene>
    <name evidence="2" type="ORF">DFP90_10124</name>
</gene>
<evidence type="ECO:0000256" key="1">
    <source>
        <dbReference type="SAM" id="Coils"/>
    </source>
</evidence>
<organism evidence="2 3">
    <name type="scientific">Aestuariispira insulae</name>
    <dbReference type="NCBI Taxonomy" id="1461337"/>
    <lineage>
        <taxon>Bacteria</taxon>
        <taxon>Pseudomonadati</taxon>
        <taxon>Pseudomonadota</taxon>
        <taxon>Alphaproteobacteria</taxon>
        <taxon>Rhodospirillales</taxon>
        <taxon>Kiloniellaceae</taxon>
        <taxon>Aestuariispira</taxon>
    </lineage>
</organism>
<evidence type="ECO:0000313" key="2">
    <source>
        <dbReference type="EMBL" id="RED53242.1"/>
    </source>
</evidence>
<evidence type="ECO:0000313" key="3">
    <source>
        <dbReference type="Proteomes" id="UP000256845"/>
    </source>
</evidence>
<comment type="caution">
    <text evidence="2">The sequence shown here is derived from an EMBL/GenBank/DDBJ whole genome shotgun (WGS) entry which is preliminary data.</text>
</comment>
<proteinExistence type="predicted"/>
<dbReference type="Proteomes" id="UP000256845">
    <property type="component" value="Unassembled WGS sequence"/>
</dbReference>